<keyword evidence="2" id="KW-1185">Reference proteome</keyword>
<accession>A0ACC3SYG5</accession>
<evidence type="ECO:0000313" key="1">
    <source>
        <dbReference type="EMBL" id="KAK9236672.1"/>
    </source>
</evidence>
<protein>
    <submittedName>
        <fullName evidence="1">Uncharacterized protein</fullName>
    </submittedName>
</protein>
<dbReference type="EMBL" id="MU971382">
    <property type="protein sequence ID" value="KAK9236672.1"/>
    <property type="molecule type" value="Genomic_DNA"/>
</dbReference>
<organism evidence="1 2">
    <name type="scientific">Lipomyces kononenkoae</name>
    <name type="common">Yeast</name>
    <dbReference type="NCBI Taxonomy" id="34357"/>
    <lineage>
        <taxon>Eukaryota</taxon>
        <taxon>Fungi</taxon>
        <taxon>Dikarya</taxon>
        <taxon>Ascomycota</taxon>
        <taxon>Saccharomycotina</taxon>
        <taxon>Lipomycetes</taxon>
        <taxon>Lipomycetales</taxon>
        <taxon>Lipomycetaceae</taxon>
        <taxon>Lipomyces</taxon>
    </lineage>
</organism>
<sequence>MLSVPSVFPKDSHDIWYSSTYKPHVVRRSTKPKSQFLPGSTSQDDDDDSAPSNNNRPGTHTAPLTVLESAEADLVQNMESIRTFGFTFLRPPGFTKTEQALLEEQTLSDSESEDNGLIENPNGDLVMVDGEEQQEQDELGDDGEEEELEEEDNEDEDELDEDEVAEEALDGWPRRRRRRRYRTVTYAEEIDLDADIPEGEDLGMDYGDEDYEDEEEEEEEEDEDEDEEAAAPDEHHEQDGYDEESRQMETPRRETTQAFTVQSDDDYEMGMEFDEDNE</sequence>
<name>A0ACC3SYG5_LIPKO</name>
<gene>
    <name evidence="1" type="ORF">V1525DRAFT_406206</name>
</gene>
<comment type="caution">
    <text evidence="1">The sequence shown here is derived from an EMBL/GenBank/DDBJ whole genome shotgun (WGS) entry which is preliminary data.</text>
</comment>
<proteinExistence type="predicted"/>
<reference evidence="2" key="1">
    <citation type="journal article" date="2024" name="Front. Bioeng. Biotechnol.">
        <title>Genome-scale model development and genomic sequencing of the oleaginous clade Lipomyces.</title>
        <authorList>
            <person name="Czajka J.J."/>
            <person name="Han Y."/>
            <person name="Kim J."/>
            <person name="Mondo S.J."/>
            <person name="Hofstad B.A."/>
            <person name="Robles A."/>
            <person name="Haridas S."/>
            <person name="Riley R."/>
            <person name="LaButti K."/>
            <person name="Pangilinan J."/>
            <person name="Andreopoulos W."/>
            <person name="Lipzen A."/>
            <person name="Yan J."/>
            <person name="Wang M."/>
            <person name="Ng V."/>
            <person name="Grigoriev I.V."/>
            <person name="Spatafora J.W."/>
            <person name="Magnuson J.K."/>
            <person name="Baker S.E."/>
            <person name="Pomraning K.R."/>
        </authorList>
    </citation>
    <scope>NUCLEOTIDE SEQUENCE [LARGE SCALE GENOMIC DNA]</scope>
    <source>
        <strain evidence="2">CBS 7786</strain>
    </source>
</reference>
<dbReference type="Proteomes" id="UP001433508">
    <property type="component" value="Unassembled WGS sequence"/>
</dbReference>
<evidence type="ECO:0000313" key="2">
    <source>
        <dbReference type="Proteomes" id="UP001433508"/>
    </source>
</evidence>